<evidence type="ECO:0000256" key="2">
    <source>
        <dbReference type="PROSITE-ProRule" id="PRU00335"/>
    </source>
</evidence>
<dbReference type="SUPFAM" id="SSF48498">
    <property type="entry name" value="Tetracyclin repressor-like, C-terminal domain"/>
    <property type="match status" value="1"/>
</dbReference>
<gene>
    <name evidence="4" type="ORF">Q4481_09865</name>
</gene>
<dbReference type="Proteomes" id="UP001174932">
    <property type="component" value="Unassembled WGS sequence"/>
</dbReference>
<dbReference type="InterPro" id="IPR015292">
    <property type="entry name" value="Tscrpt_reg_YbiH_C"/>
</dbReference>
<dbReference type="Pfam" id="PF09209">
    <property type="entry name" value="CecR_C"/>
    <property type="match status" value="1"/>
</dbReference>
<comment type="caution">
    <text evidence="4">The sequence shown here is derived from an EMBL/GenBank/DDBJ whole genome shotgun (WGS) entry which is preliminary data.</text>
</comment>
<reference evidence="4" key="2">
    <citation type="submission" date="2023-07" db="EMBL/GenBank/DDBJ databases">
        <authorList>
            <person name="Shen H."/>
        </authorList>
    </citation>
    <scope>NUCLEOTIDE SEQUENCE</scope>
    <source>
        <strain evidence="4">TNR-22</strain>
    </source>
</reference>
<sequence length="217" mass="24329">MDRPISGAEVTRNTLVESAIRLFGDKGYDAVSTREIADLAAANIGSIAYHFGGKPGLRVACAEHVITMIRGIVGPSFSRPLPRLGQNEALSTMEEMLRVFCNFWLCNPDSRIYVNFVLRELLEVNNVTEVFYDGWMKPMHIRFCELFGMATGLDPNSDEVKIAVFSFVGQVFHFRVGRPLIMRRLGWTEIGDPEVKSIIDGLIRNTRAIVLAYRGQS</sequence>
<accession>A0ABT8YKM4</accession>
<proteinExistence type="predicted"/>
<reference evidence="4" key="1">
    <citation type="journal article" date="2015" name="Int. J. Syst. Evol. Microbiol.">
        <title>Rhizobium alvei sp. nov., isolated from a freshwater river.</title>
        <authorList>
            <person name="Sheu S.Y."/>
            <person name="Huang H.W."/>
            <person name="Young C.C."/>
            <person name="Chen W.M."/>
        </authorList>
    </citation>
    <scope>NUCLEOTIDE SEQUENCE</scope>
    <source>
        <strain evidence="4">TNR-22</strain>
    </source>
</reference>
<protein>
    <submittedName>
        <fullName evidence="4">CerR family C-terminal domain-containing protein</fullName>
    </submittedName>
</protein>
<organism evidence="4 5">
    <name type="scientific">Rhizobium alvei</name>
    <dbReference type="NCBI Taxonomy" id="1132659"/>
    <lineage>
        <taxon>Bacteria</taxon>
        <taxon>Pseudomonadati</taxon>
        <taxon>Pseudomonadota</taxon>
        <taxon>Alphaproteobacteria</taxon>
        <taxon>Hyphomicrobiales</taxon>
        <taxon>Rhizobiaceae</taxon>
        <taxon>Rhizobium/Agrobacterium group</taxon>
        <taxon>Rhizobium</taxon>
    </lineage>
</organism>
<feature type="domain" description="HTH tetR-type" evidence="3">
    <location>
        <begin position="9"/>
        <end position="69"/>
    </location>
</feature>
<keyword evidence="5" id="KW-1185">Reference proteome</keyword>
<dbReference type="RefSeq" id="WP_304376190.1">
    <property type="nucleotide sequence ID" value="NZ_JAUOZU010000007.1"/>
</dbReference>
<dbReference type="Gene3D" id="1.10.10.60">
    <property type="entry name" value="Homeodomain-like"/>
    <property type="match status" value="1"/>
</dbReference>
<evidence type="ECO:0000256" key="1">
    <source>
        <dbReference type="ARBA" id="ARBA00023125"/>
    </source>
</evidence>
<keyword evidence="1 2" id="KW-0238">DNA-binding</keyword>
<dbReference type="Gene3D" id="1.10.357.10">
    <property type="entry name" value="Tetracycline Repressor, domain 2"/>
    <property type="match status" value="1"/>
</dbReference>
<name>A0ABT8YKM4_9HYPH</name>
<evidence type="ECO:0000313" key="5">
    <source>
        <dbReference type="Proteomes" id="UP001174932"/>
    </source>
</evidence>
<dbReference type="PROSITE" id="PS50977">
    <property type="entry name" value="HTH_TETR_2"/>
    <property type="match status" value="1"/>
</dbReference>
<dbReference type="SUPFAM" id="SSF46689">
    <property type="entry name" value="Homeodomain-like"/>
    <property type="match status" value="1"/>
</dbReference>
<dbReference type="EMBL" id="JAUOZU010000007">
    <property type="protein sequence ID" value="MDO6964264.1"/>
    <property type="molecule type" value="Genomic_DNA"/>
</dbReference>
<feature type="DNA-binding region" description="H-T-H motif" evidence="2">
    <location>
        <begin position="32"/>
        <end position="51"/>
    </location>
</feature>
<evidence type="ECO:0000259" key="3">
    <source>
        <dbReference type="PROSITE" id="PS50977"/>
    </source>
</evidence>
<dbReference type="InterPro" id="IPR009057">
    <property type="entry name" value="Homeodomain-like_sf"/>
</dbReference>
<dbReference type="InterPro" id="IPR036271">
    <property type="entry name" value="Tet_transcr_reg_TetR-rel_C_sf"/>
</dbReference>
<evidence type="ECO:0000313" key="4">
    <source>
        <dbReference type="EMBL" id="MDO6964264.1"/>
    </source>
</evidence>
<dbReference type="Pfam" id="PF00440">
    <property type="entry name" value="TetR_N"/>
    <property type="match status" value="1"/>
</dbReference>
<dbReference type="InterPro" id="IPR001647">
    <property type="entry name" value="HTH_TetR"/>
</dbReference>